<dbReference type="AlphaFoldDB" id="A0A1B1TCS8"/>
<protein>
    <submittedName>
        <fullName evidence="1">Uncharacterized protein</fullName>
    </submittedName>
</protein>
<evidence type="ECO:0000313" key="1">
    <source>
        <dbReference type="EMBL" id="ANV80090.1"/>
    </source>
</evidence>
<accession>A0A1B1TCS8</accession>
<proteinExistence type="predicted"/>
<name>A0A1B1TCS8_9ARCH</name>
<organism evidence="1">
    <name type="scientific">uncultured Poseidoniia archaeon</name>
    <dbReference type="NCBI Taxonomy" id="1697135"/>
    <lineage>
        <taxon>Archaea</taxon>
        <taxon>Methanobacteriati</taxon>
        <taxon>Thermoplasmatota</taxon>
        <taxon>Candidatus Poseidoniia</taxon>
        <taxon>environmental samples</taxon>
    </lineage>
</organism>
<sequence length="84" mass="9209">MSVNLPRNQLMKKNDSSHFEITFTHSDARALAASLVTECNFICNGNSITVSEKAESVVDLRARWNSLMRGLIASEHALSATGED</sequence>
<reference evidence="1" key="1">
    <citation type="submission" date="2014-11" db="EMBL/GenBank/DDBJ databases">
        <authorList>
            <person name="Zhu J."/>
            <person name="Qi W."/>
            <person name="Song R."/>
        </authorList>
    </citation>
    <scope>NUCLEOTIDE SEQUENCE</scope>
</reference>
<dbReference type="EMBL" id="KP211870">
    <property type="protein sequence ID" value="ANV80090.1"/>
    <property type="molecule type" value="Genomic_DNA"/>
</dbReference>
<reference evidence="1" key="2">
    <citation type="journal article" date="2015" name="ISME J.">
        <title>A new class of marine Euryarchaeota group II from the Mediterranean deep chlorophyll maximum.</title>
        <authorList>
            <person name="Martin-Cuadrado A.B."/>
            <person name="Garcia-Heredia I."/>
            <person name="Molto A.G."/>
            <person name="Lopez-Ubeda R."/>
            <person name="Kimes N."/>
            <person name="Lopez-Garcia P."/>
            <person name="Moreira D."/>
            <person name="Rodriguez-Valera F."/>
        </authorList>
    </citation>
    <scope>NUCLEOTIDE SEQUENCE</scope>
</reference>